<proteinExistence type="predicted"/>
<organism evidence="2 3">
    <name type="scientific">Mycena albidolilacea</name>
    <dbReference type="NCBI Taxonomy" id="1033008"/>
    <lineage>
        <taxon>Eukaryota</taxon>
        <taxon>Fungi</taxon>
        <taxon>Dikarya</taxon>
        <taxon>Basidiomycota</taxon>
        <taxon>Agaricomycotina</taxon>
        <taxon>Agaricomycetes</taxon>
        <taxon>Agaricomycetidae</taxon>
        <taxon>Agaricales</taxon>
        <taxon>Marasmiineae</taxon>
        <taxon>Mycenaceae</taxon>
        <taxon>Mycena</taxon>
    </lineage>
</organism>
<feature type="region of interest" description="Disordered" evidence="1">
    <location>
        <begin position="212"/>
        <end position="257"/>
    </location>
</feature>
<evidence type="ECO:0000256" key="1">
    <source>
        <dbReference type="SAM" id="MobiDB-lite"/>
    </source>
</evidence>
<sequence length="578" mass="61937">MAIQSTSGSPQAHSAAARTPCRWMYRDEGVTSQRASRRHVWAEPRALRKEGMTAFALTMTSVPPPVGRLPVASIAPTQRLRFLLFTSSPGPRVAESRSPIHTSVAPCPRSAIRSERAQDDGMAQEPRAGALAVDAPDGGRVHCPPAPVPPSASCGPAGFSILPYMRIPAMSSRARRAALLGADFAQSYTDGSCRGPETLVYPAFISTCTASDSPPIPRTPQLAPPSTNSALTASNRRPADRTTHFPSPHACPPESQSLPLKTLPLSPIFLAPQPSRQPLIPPAYVVHASERVRVRYLRGSRIGLHNRPGVDSTSSLVDIGLGILPPLPAPPSYFNLRSLLPRTAPMPQSSTPAANANATEHIHGDEARDDVRLCALPARTSTSLRPPSCELPARARLDRMRDFMCTTRYGGGAGRRWGPVVPVCTARSLLQAFPAQVSAPAAFDRGACSLTHDFRVSRPPAFSPPGSLYADRPSIQYSLSPGCPISFTPSAFPTCTSSSPEADPSSVPPPPPPVPAYLLRTSFRPVALQVWEVDSVAVLLLDFLFQRSVFSITTYIFPPVYHPVSSNASSLFLRTDSV</sequence>
<dbReference type="EMBL" id="JARIHO010000007">
    <property type="protein sequence ID" value="KAJ7358170.1"/>
    <property type="molecule type" value="Genomic_DNA"/>
</dbReference>
<dbReference type="AlphaFoldDB" id="A0AAD7AGK2"/>
<comment type="caution">
    <text evidence="2">The sequence shown here is derived from an EMBL/GenBank/DDBJ whole genome shotgun (WGS) entry which is preliminary data.</text>
</comment>
<evidence type="ECO:0000313" key="2">
    <source>
        <dbReference type="EMBL" id="KAJ7358170.1"/>
    </source>
</evidence>
<evidence type="ECO:0000313" key="3">
    <source>
        <dbReference type="Proteomes" id="UP001218218"/>
    </source>
</evidence>
<protein>
    <submittedName>
        <fullName evidence="2">Uncharacterized protein</fullName>
    </submittedName>
</protein>
<feature type="compositionally biased region" description="Polar residues" evidence="1">
    <location>
        <begin position="224"/>
        <end position="235"/>
    </location>
</feature>
<gene>
    <name evidence="2" type="ORF">DFH08DRAFT_1075387</name>
</gene>
<accession>A0AAD7AGK2</accession>
<keyword evidence="3" id="KW-1185">Reference proteome</keyword>
<name>A0AAD7AGK2_9AGAR</name>
<dbReference type="Proteomes" id="UP001218218">
    <property type="component" value="Unassembled WGS sequence"/>
</dbReference>
<reference evidence="2" key="1">
    <citation type="submission" date="2023-03" db="EMBL/GenBank/DDBJ databases">
        <title>Massive genome expansion in bonnet fungi (Mycena s.s.) driven by repeated elements and novel gene families across ecological guilds.</title>
        <authorList>
            <consortium name="Lawrence Berkeley National Laboratory"/>
            <person name="Harder C.B."/>
            <person name="Miyauchi S."/>
            <person name="Viragh M."/>
            <person name="Kuo A."/>
            <person name="Thoen E."/>
            <person name="Andreopoulos B."/>
            <person name="Lu D."/>
            <person name="Skrede I."/>
            <person name="Drula E."/>
            <person name="Henrissat B."/>
            <person name="Morin E."/>
            <person name="Kohler A."/>
            <person name="Barry K."/>
            <person name="LaButti K."/>
            <person name="Morin E."/>
            <person name="Salamov A."/>
            <person name="Lipzen A."/>
            <person name="Mereny Z."/>
            <person name="Hegedus B."/>
            <person name="Baldrian P."/>
            <person name="Stursova M."/>
            <person name="Weitz H."/>
            <person name="Taylor A."/>
            <person name="Grigoriev I.V."/>
            <person name="Nagy L.G."/>
            <person name="Martin F."/>
            <person name="Kauserud H."/>
        </authorList>
    </citation>
    <scope>NUCLEOTIDE SEQUENCE</scope>
    <source>
        <strain evidence="2">CBHHK002</strain>
    </source>
</reference>